<dbReference type="EMBL" id="CADCWN010000305">
    <property type="protein sequence ID" value="CAA9585929.1"/>
    <property type="molecule type" value="Genomic_DNA"/>
</dbReference>
<name>A0A6J4VQ69_9BACT</name>
<feature type="non-terminal residue" evidence="1">
    <location>
        <position position="62"/>
    </location>
</feature>
<organism evidence="1">
    <name type="scientific">uncultured Thermomicrobiales bacterium</name>
    <dbReference type="NCBI Taxonomy" id="1645740"/>
    <lineage>
        <taxon>Bacteria</taxon>
        <taxon>Pseudomonadati</taxon>
        <taxon>Thermomicrobiota</taxon>
        <taxon>Thermomicrobia</taxon>
        <taxon>Thermomicrobiales</taxon>
        <taxon>environmental samples</taxon>
    </lineage>
</organism>
<proteinExistence type="predicted"/>
<reference evidence="1" key="1">
    <citation type="submission" date="2020-02" db="EMBL/GenBank/DDBJ databases">
        <authorList>
            <person name="Meier V. D."/>
        </authorList>
    </citation>
    <scope>NUCLEOTIDE SEQUENCE</scope>
    <source>
        <strain evidence="1">AVDCRST_MAG18</strain>
    </source>
</reference>
<accession>A0A6J4VQ69</accession>
<dbReference type="AlphaFoldDB" id="A0A6J4VQ69"/>
<sequence length="62" mass="6827">ASEERCGLDAGADHRSQILRRRQRQGAGAGRAQAVLGLRLHARRWQEGRGVPQEEPGLRGEV</sequence>
<evidence type="ECO:0000313" key="1">
    <source>
        <dbReference type="EMBL" id="CAA9585929.1"/>
    </source>
</evidence>
<protein>
    <submittedName>
        <fullName evidence="1">Uncharacterized protein</fullName>
    </submittedName>
</protein>
<feature type="non-terminal residue" evidence="1">
    <location>
        <position position="1"/>
    </location>
</feature>
<gene>
    <name evidence="1" type="ORF">AVDCRST_MAG18-3836</name>
</gene>